<name>A0A7U9TIG8_9MOLU</name>
<keyword evidence="2" id="KW-1185">Reference proteome</keyword>
<dbReference type="KEGG" id="manr:MPAN_010060"/>
<dbReference type="AlphaFoldDB" id="A0A7U9TIG8"/>
<organism evidence="1 2">
    <name type="scientific">Mariniplasma anaerobium</name>
    <dbReference type="NCBI Taxonomy" id="2735436"/>
    <lineage>
        <taxon>Bacteria</taxon>
        <taxon>Bacillati</taxon>
        <taxon>Mycoplasmatota</taxon>
        <taxon>Mollicutes</taxon>
        <taxon>Acholeplasmatales</taxon>
        <taxon>Acholeplasmataceae</taxon>
        <taxon>Mariniplasma</taxon>
    </lineage>
</organism>
<protein>
    <submittedName>
        <fullName evidence="1">Uncharacterized protein</fullName>
    </submittedName>
</protein>
<gene>
    <name evidence="1" type="ORF">MPAN_010060</name>
</gene>
<dbReference type="RefSeq" id="WP_176239576.1">
    <property type="nucleotide sequence ID" value="NZ_AP024412.1"/>
</dbReference>
<evidence type="ECO:0000313" key="2">
    <source>
        <dbReference type="Proteomes" id="UP000620133"/>
    </source>
</evidence>
<accession>A0A7U9TIG8</accession>
<evidence type="ECO:0000313" key="1">
    <source>
        <dbReference type="EMBL" id="BCR36113.1"/>
    </source>
</evidence>
<proteinExistence type="predicted"/>
<dbReference type="Proteomes" id="UP000620133">
    <property type="component" value="Chromosome"/>
</dbReference>
<dbReference type="EMBL" id="AP024412">
    <property type="protein sequence ID" value="BCR36113.1"/>
    <property type="molecule type" value="Genomic_DNA"/>
</dbReference>
<sequence length="372" mass="42360">MKLLFLDRSTLQYKDNAYVTNQYELALDMVLIKRSTFKVNKTNINCTIGDIVVFKNDIYSYIGILESIELNDDYTTNIKSLDFREIFNLEIPASSFSGDLVEHLYQIITNYFKNNSDEKQNLSYLTVSKETSVSGSLSFDADNIISMSKLFELVSKGYGISFSTDVTYLRGRITGIIFRIVNVNQGMVIKSDFSSILNVETNDSTSQLVNKVVFYPRSDNQIYHSIKIYCLLTTGEITEDSTSEYRYTSVMAKSYIYTDNDFETLETKARSEMVTSKLDHNITFTIDMKNKVFVPFTNIYLGDYISFIHKGKTYESVITGITFKDSLNYALITLGEYRVKLTEKIQLLSKNTGSSSTNTITITNTDIDGGEF</sequence>
<reference evidence="1" key="1">
    <citation type="submission" date="2021-01" db="EMBL/GenBank/DDBJ databases">
        <title>Draft genome sequence of Acholeplasmataceae bacterium strain Mahy22.</title>
        <authorList>
            <person name="Watanabe M."/>
            <person name="Kojima H."/>
            <person name="Fukui M."/>
        </authorList>
    </citation>
    <scope>NUCLEOTIDE SEQUENCE</scope>
    <source>
        <strain evidence="1">Mahy22</strain>
    </source>
</reference>